<dbReference type="GO" id="GO:0005524">
    <property type="term" value="F:ATP binding"/>
    <property type="evidence" value="ECO:0007669"/>
    <property type="project" value="UniProtKB-KW"/>
</dbReference>
<proteinExistence type="predicted"/>
<dbReference type="AlphaFoldDB" id="A0A1H6HR61"/>
<feature type="transmembrane region" description="Helical" evidence="7">
    <location>
        <begin position="276"/>
        <end position="299"/>
    </location>
</feature>
<dbReference type="EC" id="2.7.13.3" evidence="2"/>
<keyword evidence="10" id="KW-1185">Reference proteome</keyword>
<dbReference type="InterPro" id="IPR005467">
    <property type="entry name" value="His_kinase_dom"/>
</dbReference>
<evidence type="ECO:0000256" key="4">
    <source>
        <dbReference type="ARBA" id="ARBA00022741"/>
    </source>
</evidence>
<accession>A0A1H6HR61</accession>
<dbReference type="PROSITE" id="PS50109">
    <property type="entry name" value="HIS_KIN"/>
    <property type="match status" value="1"/>
</dbReference>
<dbReference type="Gene3D" id="3.30.565.10">
    <property type="entry name" value="Histidine kinase-like ATPase, C-terminal domain"/>
    <property type="match status" value="1"/>
</dbReference>
<dbReference type="InterPro" id="IPR050980">
    <property type="entry name" value="2C_sensor_his_kinase"/>
</dbReference>
<keyword evidence="5 9" id="KW-0418">Kinase</keyword>
<dbReference type="GO" id="GO:0004673">
    <property type="term" value="F:protein histidine kinase activity"/>
    <property type="evidence" value="ECO:0007669"/>
    <property type="project" value="UniProtKB-EC"/>
</dbReference>
<organism evidence="9 10">
    <name type="scientific">Halopenitus malekzadehii</name>
    <dbReference type="NCBI Taxonomy" id="1267564"/>
    <lineage>
        <taxon>Archaea</taxon>
        <taxon>Methanobacteriati</taxon>
        <taxon>Methanobacteriota</taxon>
        <taxon>Stenosarchaea group</taxon>
        <taxon>Halobacteria</taxon>
        <taxon>Halobacteriales</taxon>
        <taxon>Haloferacaceae</taxon>
        <taxon>Halopenitus</taxon>
    </lineage>
</organism>
<name>A0A1H6HR61_9EURY</name>
<evidence type="ECO:0000256" key="3">
    <source>
        <dbReference type="ARBA" id="ARBA00022679"/>
    </source>
</evidence>
<dbReference type="EMBL" id="FNWU01000001">
    <property type="protein sequence ID" value="SEH36453.1"/>
    <property type="molecule type" value="Genomic_DNA"/>
</dbReference>
<keyword evidence="7" id="KW-1133">Transmembrane helix</keyword>
<feature type="transmembrane region" description="Helical" evidence="7">
    <location>
        <begin position="246"/>
        <end position="270"/>
    </location>
</feature>
<keyword evidence="6" id="KW-0067">ATP-binding</keyword>
<dbReference type="PANTHER" id="PTHR44936:SF10">
    <property type="entry name" value="SENSOR PROTEIN RSTB"/>
    <property type="match status" value="1"/>
</dbReference>
<gene>
    <name evidence="9" type="ORF">SAMN05192561_1012</name>
</gene>
<dbReference type="PRINTS" id="PR00344">
    <property type="entry name" value="BCTRLSENSOR"/>
</dbReference>
<keyword evidence="4" id="KW-0547">Nucleotide-binding</keyword>
<dbReference type="Pfam" id="PF02518">
    <property type="entry name" value="HATPase_c"/>
    <property type="match status" value="1"/>
</dbReference>
<dbReference type="OrthoDB" id="3369at2157"/>
<comment type="catalytic activity">
    <reaction evidence="1">
        <text>ATP + protein L-histidine = ADP + protein N-phospho-L-histidine.</text>
        <dbReference type="EC" id="2.7.13.3"/>
    </reaction>
</comment>
<evidence type="ECO:0000259" key="8">
    <source>
        <dbReference type="PROSITE" id="PS50109"/>
    </source>
</evidence>
<feature type="domain" description="Histidine kinase" evidence="8">
    <location>
        <begin position="30"/>
        <end position="222"/>
    </location>
</feature>
<dbReference type="InterPro" id="IPR003594">
    <property type="entry name" value="HATPase_dom"/>
</dbReference>
<dbReference type="RefSeq" id="WP_177167380.1">
    <property type="nucleotide sequence ID" value="NZ_FNWU01000001.1"/>
</dbReference>
<evidence type="ECO:0000256" key="2">
    <source>
        <dbReference type="ARBA" id="ARBA00012438"/>
    </source>
</evidence>
<dbReference type="Proteomes" id="UP000199215">
    <property type="component" value="Unassembled WGS sequence"/>
</dbReference>
<dbReference type="PANTHER" id="PTHR44936">
    <property type="entry name" value="SENSOR PROTEIN CREC"/>
    <property type="match status" value="1"/>
</dbReference>
<sequence length="389" mass="41654">MVCITSCRLHPRGQASRYSPCPPINAAAIVDGHADLLRETADPRSRSIRAIDAAADRIRSTVEEVASVAQPFETTRRVDLEAAVTDAVAAFERDHPDVTVRADLETDGTDTQVVGDDRIRLAIDELLENAVEHGTTDRVAVGIREAPDTVTVSVSDDGTGLSADQRDLLTAGEFPEYDDPSAGFGLQIVHLIVGRYGGQVRVTADGIDGDGTTITLVLPRHSLPDPLVESVSVTFPNLRRAVAASLVAGLAMGLFFQIASGLLPVIGALYGVERPVVGWITHLFHSVVFGLLFAAGCSWSRLRRHARNPVSVGTVGVLWGIVLWLVAAGLIMPVWLSLVGLPSALPNLSALGFVGHVLWGAVLGTSFWWLGNRSIGEFDREDPPVEFLR</sequence>
<keyword evidence="3" id="KW-0808">Transferase</keyword>
<feature type="transmembrane region" description="Helical" evidence="7">
    <location>
        <begin position="311"/>
        <end position="336"/>
    </location>
</feature>
<evidence type="ECO:0000256" key="1">
    <source>
        <dbReference type="ARBA" id="ARBA00000085"/>
    </source>
</evidence>
<dbReference type="SMART" id="SM00387">
    <property type="entry name" value="HATPase_c"/>
    <property type="match status" value="1"/>
</dbReference>
<protein>
    <recommendedName>
        <fullName evidence="2">histidine kinase</fullName>
        <ecNumber evidence="2">2.7.13.3</ecNumber>
    </recommendedName>
</protein>
<evidence type="ECO:0000313" key="10">
    <source>
        <dbReference type="Proteomes" id="UP000199215"/>
    </source>
</evidence>
<evidence type="ECO:0000256" key="5">
    <source>
        <dbReference type="ARBA" id="ARBA00022777"/>
    </source>
</evidence>
<dbReference type="SUPFAM" id="SSF55874">
    <property type="entry name" value="ATPase domain of HSP90 chaperone/DNA topoisomerase II/histidine kinase"/>
    <property type="match status" value="1"/>
</dbReference>
<keyword evidence="7" id="KW-0472">Membrane</keyword>
<dbReference type="InterPro" id="IPR036890">
    <property type="entry name" value="HATPase_C_sf"/>
</dbReference>
<reference evidence="9 10" key="1">
    <citation type="submission" date="2016-10" db="EMBL/GenBank/DDBJ databases">
        <authorList>
            <person name="de Groot N.N."/>
        </authorList>
    </citation>
    <scope>NUCLEOTIDE SEQUENCE [LARGE SCALE GENOMIC DNA]</scope>
    <source>
        <strain evidence="9 10">IBRC-M10418</strain>
    </source>
</reference>
<dbReference type="InterPro" id="IPR004358">
    <property type="entry name" value="Sig_transdc_His_kin-like_C"/>
</dbReference>
<evidence type="ECO:0000256" key="6">
    <source>
        <dbReference type="ARBA" id="ARBA00022840"/>
    </source>
</evidence>
<keyword evidence="7" id="KW-0812">Transmembrane</keyword>
<feature type="transmembrane region" description="Helical" evidence="7">
    <location>
        <begin position="348"/>
        <end position="370"/>
    </location>
</feature>
<evidence type="ECO:0000313" key="9">
    <source>
        <dbReference type="EMBL" id="SEH36453.1"/>
    </source>
</evidence>
<evidence type="ECO:0000256" key="7">
    <source>
        <dbReference type="SAM" id="Phobius"/>
    </source>
</evidence>